<reference evidence="3 4" key="1">
    <citation type="submission" date="2021-01" db="EMBL/GenBank/DDBJ databases">
        <title>Tumebacillus sp. strain ITR2 16S ribosomal RNA gene Genome sequencing and assembly.</title>
        <authorList>
            <person name="Kang M."/>
        </authorList>
    </citation>
    <scope>NUCLEOTIDE SEQUENCE [LARGE SCALE GENOMIC DNA]</scope>
    <source>
        <strain evidence="3 4">ITR2</strain>
    </source>
</reference>
<dbReference type="Pfam" id="PF26347">
    <property type="entry name" value="YtrI_sporulation"/>
    <property type="match status" value="1"/>
</dbReference>
<proteinExistence type="predicted"/>
<name>A0ABS1J940_9BACL</name>
<dbReference type="InterPro" id="IPR058620">
    <property type="entry name" value="YtrI_C"/>
</dbReference>
<keyword evidence="4" id="KW-1185">Reference proteome</keyword>
<dbReference type="EMBL" id="JAEQNB010000002">
    <property type="protein sequence ID" value="MBL0386690.1"/>
    <property type="molecule type" value="Genomic_DNA"/>
</dbReference>
<evidence type="ECO:0000256" key="1">
    <source>
        <dbReference type="SAM" id="Coils"/>
    </source>
</evidence>
<keyword evidence="1" id="KW-0175">Coiled coil</keyword>
<evidence type="ECO:0000313" key="3">
    <source>
        <dbReference type="EMBL" id="MBL0386690.1"/>
    </source>
</evidence>
<feature type="domain" description="Sporulation membrane protein YtrI C-terminal" evidence="2">
    <location>
        <begin position="78"/>
        <end position="148"/>
    </location>
</feature>
<comment type="caution">
    <text evidence="3">The sequence shown here is derived from an EMBL/GenBank/DDBJ whole genome shotgun (WGS) entry which is preliminary data.</text>
</comment>
<sequence length="166" mass="18943">MKNRQFFATLAVGTLFGAAALLAMRGHDLDLLYLKYLQCRETAQQLLEDKQKLEDELSHAQKYKDRRLRKLNIVVEQAPDEFAKVAVQREVKRQLNTMLDKELSLLENDPNLFKSLLEGRSLEIGGQTLHLQITSVIIGETTTVYVNALKEQKTIKHESEPPTVLP</sequence>
<feature type="coiled-coil region" evidence="1">
    <location>
        <begin position="36"/>
        <end position="63"/>
    </location>
</feature>
<dbReference type="RefSeq" id="WP_201633615.1">
    <property type="nucleotide sequence ID" value="NZ_JAEQNB010000002.1"/>
</dbReference>
<organism evidence="3 4">
    <name type="scientific">Tumebacillus amylolyticus</name>
    <dbReference type="NCBI Taxonomy" id="2801339"/>
    <lineage>
        <taxon>Bacteria</taxon>
        <taxon>Bacillati</taxon>
        <taxon>Bacillota</taxon>
        <taxon>Bacilli</taxon>
        <taxon>Bacillales</taxon>
        <taxon>Alicyclobacillaceae</taxon>
        <taxon>Tumebacillus</taxon>
    </lineage>
</organism>
<accession>A0ABS1J940</accession>
<evidence type="ECO:0000313" key="4">
    <source>
        <dbReference type="Proteomes" id="UP000602284"/>
    </source>
</evidence>
<gene>
    <name evidence="3" type="ORF">JJB07_08500</name>
</gene>
<dbReference type="Proteomes" id="UP000602284">
    <property type="component" value="Unassembled WGS sequence"/>
</dbReference>
<evidence type="ECO:0000259" key="2">
    <source>
        <dbReference type="Pfam" id="PF26347"/>
    </source>
</evidence>
<protein>
    <recommendedName>
        <fullName evidence="2">Sporulation membrane protein YtrI C-terminal domain-containing protein</fullName>
    </recommendedName>
</protein>